<dbReference type="Pfam" id="PF22698">
    <property type="entry name" value="Semialdhyde_dhC_1"/>
    <property type="match status" value="1"/>
</dbReference>
<sequence length="354" mass="37682">MIKIGIVGGSGYTGGELIRLLLGHPEAEIVIVTSRRLSGTPVTDIHRHLSGLSDLTFENPSPEEITSTCDLVITAVPHGAAMEIVPKLLEGGTRVVDLSADYRLPVAVFEATYARAHTDPGRLGVGVSDHGAVFGLPELHSEVAGARIVANPGCYPTGAILSAAPLANAKMVEYAIFDSKSGVSGAGVESSDTSHYPNLAENIRAYNITTHRHLPEIVQELGRLDGSLTGIHFTPHVIPAIRGILTTAHLLLHEECDSGSGSSFNPDYDAILELYREFYKDTPFVRVRDYIPNLADVRGSNFCDIGLAFRGNRVVAVSAIDNLVKGASGQAIQNMNLMFGLPETCGLLTPPLSP</sequence>
<dbReference type="Gene3D" id="3.40.50.720">
    <property type="entry name" value="NAD(P)-binding Rossmann-like Domain"/>
    <property type="match status" value="1"/>
</dbReference>
<dbReference type="InterPro" id="IPR000534">
    <property type="entry name" value="Semialdehyde_DH_NAD-bd"/>
</dbReference>
<keyword evidence="4 5" id="KW-0560">Oxidoreductase</keyword>
<comment type="similarity">
    <text evidence="5">Belongs to the NAGSA dehydrogenase family. Type 1 subfamily.</text>
</comment>
<keyword evidence="2 5" id="KW-0028">Amino-acid biosynthesis</keyword>
<dbReference type="GO" id="GO:0006526">
    <property type="term" value="P:L-arginine biosynthetic process"/>
    <property type="evidence" value="ECO:0007669"/>
    <property type="project" value="UniProtKB-UniRule"/>
</dbReference>
<dbReference type="PANTHER" id="PTHR32338:SF10">
    <property type="entry name" value="N-ACETYL-GAMMA-GLUTAMYL-PHOSPHATE REDUCTASE, CHLOROPLASTIC-RELATED"/>
    <property type="match status" value="1"/>
</dbReference>
<evidence type="ECO:0000259" key="7">
    <source>
        <dbReference type="SMART" id="SM00859"/>
    </source>
</evidence>
<feature type="domain" description="Semialdehyde dehydrogenase NAD-binding" evidence="7">
    <location>
        <begin position="3"/>
        <end position="147"/>
    </location>
</feature>
<organism evidence="8">
    <name type="scientific">Candidatus Methanogaster sp. ANME-2c ERB4</name>
    <dbReference type="NCBI Taxonomy" id="2759911"/>
    <lineage>
        <taxon>Archaea</taxon>
        <taxon>Methanobacteriati</taxon>
        <taxon>Methanobacteriota</taxon>
        <taxon>Stenosarchaea group</taxon>
        <taxon>Methanomicrobia</taxon>
        <taxon>Methanosarcinales</taxon>
        <taxon>ANME-2 cluster</taxon>
        <taxon>Candidatus Methanogasteraceae</taxon>
        <taxon>Candidatus Methanogaster</taxon>
    </lineage>
</organism>
<dbReference type="GO" id="GO:0005737">
    <property type="term" value="C:cytoplasm"/>
    <property type="evidence" value="ECO:0007669"/>
    <property type="project" value="UniProtKB-SubCell"/>
</dbReference>
<dbReference type="PANTHER" id="PTHR32338">
    <property type="entry name" value="N-ACETYL-GAMMA-GLUTAMYL-PHOSPHATE REDUCTASE, CHLOROPLASTIC-RELATED-RELATED"/>
    <property type="match status" value="1"/>
</dbReference>
<evidence type="ECO:0000256" key="6">
    <source>
        <dbReference type="PROSITE-ProRule" id="PRU10010"/>
    </source>
</evidence>
<feature type="active site" evidence="5 6">
    <location>
        <position position="154"/>
    </location>
</feature>
<keyword evidence="1 5" id="KW-0055">Arginine biosynthesis</keyword>
<dbReference type="InterPro" id="IPR050085">
    <property type="entry name" value="AGPR"/>
</dbReference>
<dbReference type="SUPFAM" id="SSF51735">
    <property type="entry name" value="NAD(P)-binding Rossmann-fold domains"/>
    <property type="match status" value="1"/>
</dbReference>
<dbReference type="AlphaFoldDB" id="A0A7G9Y1I1"/>
<dbReference type="InterPro" id="IPR000706">
    <property type="entry name" value="AGPR_type-1"/>
</dbReference>
<dbReference type="GO" id="GO:0051287">
    <property type="term" value="F:NAD binding"/>
    <property type="evidence" value="ECO:0007669"/>
    <property type="project" value="InterPro"/>
</dbReference>
<dbReference type="EMBL" id="MT630679">
    <property type="protein sequence ID" value="QNO41865.1"/>
    <property type="molecule type" value="Genomic_DNA"/>
</dbReference>
<dbReference type="Pfam" id="PF01118">
    <property type="entry name" value="Semialdhyde_dh"/>
    <property type="match status" value="1"/>
</dbReference>
<accession>A0A7G9Y1I1</accession>
<reference evidence="8" key="1">
    <citation type="submission" date="2020-06" db="EMBL/GenBank/DDBJ databases">
        <title>Unique genomic features of the anaerobic methanotrophic archaea.</title>
        <authorList>
            <person name="Chadwick G.L."/>
            <person name="Skennerton C.T."/>
            <person name="Laso-Perez R."/>
            <person name="Leu A.O."/>
            <person name="Speth D.R."/>
            <person name="Yu H."/>
            <person name="Morgan-Lang C."/>
            <person name="Hatzenpichler R."/>
            <person name="Goudeau D."/>
            <person name="Malmstrom R."/>
            <person name="Brazelton W.J."/>
            <person name="Woyke T."/>
            <person name="Hallam S.J."/>
            <person name="Tyson G.W."/>
            <person name="Wegener G."/>
            <person name="Boetius A."/>
            <person name="Orphan V."/>
        </authorList>
    </citation>
    <scope>NUCLEOTIDE SEQUENCE</scope>
</reference>
<dbReference type="EC" id="1.2.1.38" evidence="5"/>
<dbReference type="NCBIfam" id="TIGR01850">
    <property type="entry name" value="argC"/>
    <property type="match status" value="1"/>
</dbReference>
<gene>
    <name evidence="8" type="primary">lysY</name>
    <name evidence="5" type="synonym">argC</name>
    <name evidence="8" type="ORF">BHILFNMA_00003</name>
</gene>
<dbReference type="GO" id="GO:0003942">
    <property type="term" value="F:N-acetyl-gamma-glutamyl-phosphate reductase activity"/>
    <property type="evidence" value="ECO:0007669"/>
    <property type="project" value="UniProtKB-UniRule"/>
</dbReference>
<evidence type="ECO:0000256" key="3">
    <source>
        <dbReference type="ARBA" id="ARBA00022857"/>
    </source>
</evidence>
<dbReference type="InterPro" id="IPR036291">
    <property type="entry name" value="NAD(P)-bd_dom_sf"/>
</dbReference>
<dbReference type="GO" id="GO:0070401">
    <property type="term" value="F:NADP+ binding"/>
    <property type="evidence" value="ECO:0007669"/>
    <property type="project" value="InterPro"/>
</dbReference>
<dbReference type="CDD" id="cd23934">
    <property type="entry name" value="AGPR_1_C"/>
    <property type="match status" value="1"/>
</dbReference>
<dbReference type="UniPathway" id="UPA00068">
    <property type="reaction ID" value="UER00108"/>
</dbReference>
<dbReference type="Gene3D" id="3.30.360.10">
    <property type="entry name" value="Dihydrodipicolinate Reductase, domain 2"/>
    <property type="match status" value="1"/>
</dbReference>
<dbReference type="InterPro" id="IPR023013">
    <property type="entry name" value="AGPR_AS"/>
</dbReference>
<keyword evidence="3 5" id="KW-0521">NADP</keyword>
<dbReference type="SUPFAM" id="SSF55347">
    <property type="entry name" value="Glyceraldehyde-3-phosphate dehydrogenase-like, C-terminal domain"/>
    <property type="match status" value="1"/>
</dbReference>
<comment type="pathway">
    <text evidence="5">Amino-acid biosynthesis; L-arginine biosynthesis; N(2)-acetyl-L-ornithine from L-glutamate: step 3/4.</text>
</comment>
<protein>
    <recommendedName>
        <fullName evidence="5">N-acetyl-gamma-glutamyl-phosphate reductase</fullName>
        <shortName evidence="5">AGPR</shortName>
        <ecNumber evidence="5">1.2.1.38</ecNumber>
    </recommendedName>
    <alternativeName>
        <fullName evidence="5">N-acetyl-glutamate semialdehyde dehydrogenase</fullName>
        <shortName evidence="5">NAGSA dehydrogenase</shortName>
    </alternativeName>
</protein>
<dbReference type="CDD" id="cd17895">
    <property type="entry name" value="AGPR_1_N"/>
    <property type="match status" value="1"/>
</dbReference>
<evidence type="ECO:0000256" key="5">
    <source>
        <dbReference type="HAMAP-Rule" id="MF_00150"/>
    </source>
</evidence>
<dbReference type="HAMAP" id="MF_00150">
    <property type="entry name" value="ArgC_type1"/>
    <property type="match status" value="1"/>
</dbReference>
<dbReference type="SMART" id="SM00859">
    <property type="entry name" value="Semialdhyde_dh"/>
    <property type="match status" value="1"/>
</dbReference>
<keyword evidence="5" id="KW-0963">Cytoplasm</keyword>
<comment type="subcellular location">
    <subcellularLocation>
        <location evidence="5">Cytoplasm</location>
    </subcellularLocation>
</comment>
<proteinExistence type="inferred from homology"/>
<evidence type="ECO:0000313" key="8">
    <source>
        <dbReference type="EMBL" id="QNO41865.1"/>
    </source>
</evidence>
<dbReference type="InterPro" id="IPR058924">
    <property type="entry name" value="AGPR_dimerisation_dom"/>
</dbReference>
<evidence type="ECO:0000256" key="2">
    <source>
        <dbReference type="ARBA" id="ARBA00022605"/>
    </source>
</evidence>
<comment type="function">
    <text evidence="5">Catalyzes the NADPH-dependent reduction of N-acetyl-5-glutamyl phosphate to yield N-acetyl-L-glutamate 5-semialdehyde.</text>
</comment>
<name>A0A7G9Y1I1_9EURY</name>
<evidence type="ECO:0000256" key="4">
    <source>
        <dbReference type="ARBA" id="ARBA00023002"/>
    </source>
</evidence>
<dbReference type="PROSITE" id="PS01224">
    <property type="entry name" value="ARGC"/>
    <property type="match status" value="1"/>
</dbReference>
<evidence type="ECO:0000256" key="1">
    <source>
        <dbReference type="ARBA" id="ARBA00022571"/>
    </source>
</evidence>
<comment type="catalytic activity">
    <reaction evidence="5">
        <text>N-acetyl-L-glutamate 5-semialdehyde + phosphate + NADP(+) = N-acetyl-L-glutamyl 5-phosphate + NADPH + H(+)</text>
        <dbReference type="Rhea" id="RHEA:21588"/>
        <dbReference type="ChEBI" id="CHEBI:15378"/>
        <dbReference type="ChEBI" id="CHEBI:29123"/>
        <dbReference type="ChEBI" id="CHEBI:43474"/>
        <dbReference type="ChEBI" id="CHEBI:57783"/>
        <dbReference type="ChEBI" id="CHEBI:57936"/>
        <dbReference type="ChEBI" id="CHEBI:58349"/>
        <dbReference type="EC" id="1.2.1.38"/>
    </reaction>
</comment>